<keyword evidence="1" id="KW-1133">Transmembrane helix</keyword>
<comment type="caution">
    <text evidence="2">The sequence shown here is derived from an EMBL/GenBank/DDBJ whole genome shotgun (WGS) entry which is preliminary data.</text>
</comment>
<keyword evidence="3" id="KW-1185">Reference proteome</keyword>
<dbReference type="AlphaFoldDB" id="A0A2K1QSB6"/>
<proteinExistence type="predicted"/>
<keyword evidence="1" id="KW-0472">Membrane</keyword>
<accession>A0A2K1QSB6</accession>
<dbReference type="EMBL" id="NKHZ01000047">
    <property type="protein sequence ID" value="PNS17974.1"/>
    <property type="molecule type" value="Genomic_DNA"/>
</dbReference>
<evidence type="ECO:0000256" key="1">
    <source>
        <dbReference type="SAM" id="Phobius"/>
    </source>
</evidence>
<feature type="transmembrane region" description="Helical" evidence="1">
    <location>
        <begin position="68"/>
        <end position="86"/>
    </location>
</feature>
<keyword evidence="1" id="KW-0812">Transmembrane</keyword>
<feature type="transmembrane region" description="Helical" evidence="1">
    <location>
        <begin position="37"/>
        <end position="56"/>
    </location>
</feature>
<gene>
    <name evidence="2" type="ORF">CAC42_3933</name>
</gene>
<sequence length="137" mass="14985">MESLKTYIKYYRLDGKTESETILMMTTIMRDCSSMILLLRMAMALGSISLGVLIIMDTMKSKGDENSLLISVFFILYMLAAKAVTCGEMINSLGYKCLSAAPPMFIACSYPTGSLGSSNQSALSEPSVFLSLSMMDH</sequence>
<dbReference type="Proteomes" id="UP000243797">
    <property type="component" value="Unassembled WGS sequence"/>
</dbReference>
<protein>
    <submittedName>
        <fullName evidence="2">Uncharacterized protein</fullName>
    </submittedName>
</protein>
<dbReference type="InParanoid" id="A0A2K1QSB6"/>
<reference evidence="2 3" key="1">
    <citation type="submission" date="2017-06" db="EMBL/GenBank/DDBJ databases">
        <title>Draft genome sequence of a variant of Elsinoe murrayae.</title>
        <authorList>
            <person name="Cheng Q."/>
        </authorList>
    </citation>
    <scope>NUCLEOTIDE SEQUENCE [LARGE SCALE GENOMIC DNA]</scope>
    <source>
        <strain evidence="2 3">CQ-2017a</strain>
    </source>
</reference>
<evidence type="ECO:0000313" key="2">
    <source>
        <dbReference type="EMBL" id="PNS17974.1"/>
    </source>
</evidence>
<name>A0A2K1QSB6_9PEZI</name>
<evidence type="ECO:0000313" key="3">
    <source>
        <dbReference type="Proteomes" id="UP000243797"/>
    </source>
</evidence>
<organism evidence="2 3">
    <name type="scientific">Sphaceloma murrayae</name>
    <dbReference type="NCBI Taxonomy" id="2082308"/>
    <lineage>
        <taxon>Eukaryota</taxon>
        <taxon>Fungi</taxon>
        <taxon>Dikarya</taxon>
        <taxon>Ascomycota</taxon>
        <taxon>Pezizomycotina</taxon>
        <taxon>Dothideomycetes</taxon>
        <taxon>Dothideomycetidae</taxon>
        <taxon>Myriangiales</taxon>
        <taxon>Elsinoaceae</taxon>
        <taxon>Sphaceloma</taxon>
    </lineage>
</organism>